<dbReference type="Pfam" id="PF19289">
    <property type="entry name" value="PmbA_TldD_3rd"/>
    <property type="match status" value="1"/>
</dbReference>
<dbReference type="SUPFAM" id="SSF111283">
    <property type="entry name" value="Putative modulator of DNA gyrase, PmbA/TldD"/>
    <property type="match status" value="1"/>
</dbReference>
<comment type="similarity">
    <text evidence="1">Belongs to the peptidase U62 family.</text>
</comment>
<organism evidence="5 6">
    <name type="scientific">Candidatus Lloydbacteria bacterium RIFCSPHIGHO2_01_FULL_49_22</name>
    <dbReference type="NCBI Taxonomy" id="1798658"/>
    <lineage>
        <taxon>Bacteria</taxon>
        <taxon>Candidatus Lloydiibacteriota</taxon>
    </lineage>
</organism>
<dbReference type="PANTHER" id="PTHR43421">
    <property type="entry name" value="METALLOPROTEASE PMBA"/>
    <property type="match status" value="1"/>
</dbReference>
<dbReference type="EMBL" id="MHLI01000019">
    <property type="protein sequence ID" value="OGZ04824.1"/>
    <property type="molecule type" value="Genomic_DNA"/>
</dbReference>
<feature type="domain" description="Metalloprotease TldD/E C-terminal" evidence="3">
    <location>
        <begin position="238"/>
        <end position="446"/>
    </location>
</feature>
<dbReference type="InterPro" id="IPR045570">
    <property type="entry name" value="Metalloprtase-TldD/E_cen_dom"/>
</dbReference>
<protein>
    <submittedName>
        <fullName evidence="5">Uncharacterized protein</fullName>
    </submittedName>
</protein>
<dbReference type="Gene3D" id="3.30.2290.10">
    <property type="entry name" value="PmbA/TldD superfamily"/>
    <property type="match status" value="1"/>
</dbReference>
<reference evidence="5 6" key="1">
    <citation type="journal article" date="2016" name="Nat. Commun.">
        <title>Thousands of microbial genomes shed light on interconnected biogeochemical processes in an aquifer system.</title>
        <authorList>
            <person name="Anantharaman K."/>
            <person name="Brown C.T."/>
            <person name="Hug L.A."/>
            <person name="Sharon I."/>
            <person name="Castelle C.J."/>
            <person name="Probst A.J."/>
            <person name="Thomas B.C."/>
            <person name="Singh A."/>
            <person name="Wilkins M.J."/>
            <person name="Karaoz U."/>
            <person name="Brodie E.L."/>
            <person name="Williams K.H."/>
            <person name="Hubbard S.S."/>
            <person name="Banfield J.F."/>
        </authorList>
    </citation>
    <scope>NUCLEOTIDE SEQUENCE [LARGE SCALE GENOMIC DNA]</scope>
</reference>
<comment type="caution">
    <text evidence="5">The sequence shown here is derived from an EMBL/GenBank/DDBJ whole genome shotgun (WGS) entry which is preliminary data.</text>
</comment>
<gene>
    <name evidence="5" type="ORF">A2845_05020</name>
</gene>
<dbReference type="GO" id="GO:0008237">
    <property type="term" value="F:metallopeptidase activity"/>
    <property type="evidence" value="ECO:0007669"/>
    <property type="project" value="InterPro"/>
</dbReference>
<dbReference type="Pfam" id="PF19290">
    <property type="entry name" value="PmbA_TldD_2nd"/>
    <property type="match status" value="1"/>
</dbReference>
<accession>A0A1G2CTX1</accession>
<dbReference type="GO" id="GO:0005829">
    <property type="term" value="C:cytosol"/>
    <property type="evidence" value="ECO:0007669"/>
    <property type="project" value="TreeGrafter"/>
</dbReference>
<dbReference type="InterPro" id="IPR036059">
    <property type="entry name" value="TldD/PmbA_sf"/>
</dbReference>
<dbReference type="PANTHER" id="PTHR43421:SF1">
    <property type="entry name" value="METALLOPROTEASE PMBA"/>
    <property type="match status" value="1"/>
</dbReference>
<dbReference type="Proteomes" id="UP000177122">
    <property type="component" value="Unassembled WGS sequence"/>
</dbReference>
<feature type="domain" description="Metalloprotease TldD/E central" evidence="4">
    <location>
        <begin position="166"/>
        <end position="230"/>
    </location>
</feature>
<evidence type="ECO:0000259" key="2">
    <source>
        <dbReference type="Pfam" id="PF01523"/>
    </source>
</evidence>
<sequence>MDQKEMMRVGKQLLRHAKSAGATDAVVSVDTSTERSVTVRDGVLDDVAFSSSAGFMVTAIVGNRRGYASSSSFENDDLARTAKEAVLSALQVSGNKHVRLARPDEWPCGVEELPGRIAQLDRCDGSLPPTLKELKMRALALDRCACAFPGIARSEGTSFGFQSDMSVQLLSNGFSVVSPSTQYSKSTSVIAEKAGEMKSSSHWHMATHCADLMGDEECARRAGEYAVKQLGARSIKTEAMPVLFDKRVSPRLLGAFFGAISGERVYQKETFLLDHLGSRIFRDDVRIIEQPHLPRRLGSELFDDDCVKTTPWTLSDQGRLMMWATSIESASKLGLHSSTGHASGALNLLLCPSMNSLDELIRKIDRGFLVTDLMGRGTNIATGAYSVGAEGFLIEHGEIVRAVNKVTIAGNLLAMFRNMIPADDCSDNPYGANAPSCLIDEMMVAGD</sequence>
<evidence type="ECO:0000313" key="5">
    <source>
        <dbReference type="EMBL" id="OGZ04824.1"/>
    </source>
</evidence>
<feature type="domain" description="Metalloprotease TldD/E N-terminal" evidence="2">
    <location>
        <begin position="26"/>
        <end position="89"/>
    </location>
</feature>
<dbReference type="AlphaFoldDB" id="A0A1G2CTX1"/>
<dbReference type="InterPro" id="IPR047657">
    <property type="entry name" value="PmbA"/>
</dbReference>
<dbReference type="InterPro" id="IPR045569">
    <property type="entry name" value="Metalloprtase-TldD/E_C"/>
</dbReference>
<dbReference type="Pfam" id="PF01523">
    <property type="entry name" value="PmbA_TldD_1st"/>
    <property type="match status" value="1"/>
</dbReference>
<evidence type="ECO:0000259" key="3">
    <source>
        <dbReference type="Pfam" id="PF19289"/>
    </source>
</evidence>
<proteinExistence type="inferred from homology"/>
<evidence type="ECO:0000259" key="4">
    <source>
        <dbReference type="Pfam" id="PF19290"/>
    </source>
</evidence>
<evidence type="ECO:0000256" key="1">
    <source>
        <dbReference type="ARBA" id="ARBA00005836"/>
    </source>
</evidence>
<dbReference type="InterPro" id="IPR002510">
    <property type="entry name" value="Metalloprtase-TldD/E_N"/>
</dbReference>
<evidence type="ECO:0000313" key="6">
    <source>
        <dbReference type="Proteomes" id="UP000177122"/>
    </source>
</evidence>
<dbReference type="GO" id="GO:0006508">
    <property type="term" value="P:proteolysis"/>
    <property type="evidence" value="ECO:0007669"/>
    <property type="project" value="InterPro"/>
</dbReference>
<name>A0A1G2CTX1_9BACT</name>
<dbReference type="InterPro" id="IPR035068">
    <property type="entry name" value="TldD/PmbA_N"/>
</dbReference>